<evidence type="ECO:0000313" key="1">
    <source>
        <dbReference type="EMBL" id="KAI9901776.1"/>
    </source>
</evidence>
<name>A0ACC0V772_9HYPO</name>
<dbReference type="EMBL" id="CM047942">
    <property type="protein sequence ID" value="KAI9901776.1"/>
    <property type="molecule type" value="Genomic_DNA"/>
</dbReference>
<reference evidence="1" key="1">
    <citation type="submission" date="2022-10" db="EMBL/GenBank/DDBJ databases">
        <title>Complete Genome of Trichothecium roseum strain YXFP-22015, a Plant Pathogen Isolated from Citrus.</title>
        <authorList>
            <person name="Wang Y."/>
            <person name="Zhu L."/>
        </authorList>
    </citation>
    <scope>NUCLEOTIDE SEQUENCE</scope>
    <source>
        <strain evidence="1">YXFP-22015</strain>
    </source>
</reference>
<proteinExistence type="predicted"/>
<dbReference type="Proteomes" id="UP001163324">
    <property type="component" value="Chromosome 3"/>
</dbReference>
<gene>
    <name evidence="1" type="ORF">N3K66_003593</name>
</gene>
<sequence length="609" mass="68030">MAGREDGGHPMVLDFNTSMAIKSMNRMSGSYSPTDKTARSSFSSVRENDDGLAQTFTRSKVSSYTLGTEEVFDESPSAELSQPSFQAPLTQPHSKLHSFLVPADSFRGWKQIPLKGRKASRSVEDLHKMAMQWSPSTTPAPEKKPSSHALGASPLEKLPTEILSSIIDLLVVELPPPELSRRNLDLMALLCSSRALHAATLNTLYRHITIPQSRIFRKFLNTIEQYPALASIVRRLDFSHFNPSTMFFSASERAQTQNLTATTLRQCLELTPYLQEFLAQEYVDDDLGPDVLRKLFFDMPQLRAVDFCGCSSMGFRRSFNAILEDQWPETLAISRLSFHKSLSILPAVFEKMLPRLHKITHLDLAGTRVTDEALELIPATARITHLNLAKCKELSTEVVVKFITSHPAVKDTLVFLSLSTDASSHLLLGKDDVDRLLPSLPGSLKSLSLKGARMNASHVELLAPLIDSLEELALGKGLELGDVQRLFYKDGEWTAHNLRYLDISDIETRIGSGSELLSSASAPLHVIEVEERGYERAAKIMQSIERVGWTVKEFGSRFWLVRLNEDGTTRDNGSRWWKMGAESWGMRKIPVANAEVGGMYGSFMFGRRL</sequence>
<comment type="caution">
    <text evidence="1">The sequence shown here is derived from an EMBL/GenBank/DDBJ whole genome shotgun (WGS) entry which is preliminary data.</text>
</comment>
<protein>
    <submittedName>
        <fullName evidence="1">Uncharacterized protein</fullName>
    </submittedName>
</protein>
<organism evidence="1 2">
    <name type="scientific">Trichothecium roseum</name>
    <dbReference type="NCBI Taxonomy" id="47278"/>
    <lineage>
        <taxon>Eukaryota</taxon>
        <taxon>Fungi</taxon>
        <taxon>Dikarya</taxon>
        <taxon>Ascomycota</taxon>
        <taxon>Pezizomycotina</taxon>
        <taxon>Sordariomycetes</taxon>
        <taxon>Hypocreomycetidae</taxon>
        <taxon>Hypocreales</taxon>
        <taxon>Hypocreales incertae sedis</taxon>
        <taxon>Trichothecium</taxon>
    </lineage>
</organism>
<evidence type="ECO:0000313" key="2">
    <source>
        <dbReference type="Proteomes" id="UP001163324"/>
    </source>
</evidence>
<keyword evidence="2" id="KW-1185">Reference proteome</keyword>
<accession>A0ACC0V772</accession>